<feature type="domain" description="EGF-like" evidence="10">
    <location>
        <begin position="428"/>
        <end position="466"/>
    </location>
</feature>
<dbReference type="FunFam" id="2.10.25.10:FF:000377">
    <property type="entry name" value="Delta/notch like EGF repeat containing"/>
    <property type="match status" value="1"/>
</dbReference>
<dbReference type="InterPro" id="IPR001881">
    <property type="entry name" value="EGF-like_Ca-bd_dom"/>
</dbReference>
<feature type="region of interest" description="Disordered" evidence="8">
    <location>
        <begin position="71"/>
        <end position="96"/>
    </location>
</feature>
<dbReference type="GO" id="GO:0005509">
    <property type="term" value="F:calcium ion binding"/>
    <property type="evidence" value="ECO:0007669"/>
    <property type="project" value="InterPro"/>
</dbReference>
<dbReference type="Ensembl" id="ENSACAT00000005705.4">
    <property type="protein sequence ID" value="ENSACAP00000005583.4"/>
    <property type="gene ID" value="ENSACAG00000005699.4"/>
</dbReference>
<evidence type="ECO:0000256" key="2">
    <source>
        <dbReference type="ARBA" id="ARBA00022729"/>
    </source>
</evidence>
<organism evidence="11 12">
    <name type="scientific">Anolis carolinensis</name>
    <name type="common">Green anole</name>
    <name type="synonym">American chameleon</name>
    <dbReference type="NCBI Taxonomy" id="28377"/>
    <lineage>
        <taxon>Eukaryota</taxon>
        <taxon>Metazoa</taxon>
        <taxon>Chordata</taxon>
        <taxon>Craniata</taxon>
        <taxon>Vertebrata</taxon>
        <taxon>Euteleostomi</taxon>
        <taxon>Lepidosauria</taxon>
        <taxon>Squamata</taxon>
        <taxon>Bifurcata</taxon>
        <taxon>Unidentata</taxon>
        <taxon>Episquamata</taxon>
        <taxon>Toxicofera</taxon>
        <taxon>Iguania</taxon>
        <taxon>Dactyloidae</taxon>
        <taxon>Anolis</taxon>
    </lineage>
</organism>
<dbReference type="eggNOG" id="KOG1217">
    <property type="taxonomic scope" value="Eukaryota"/>
</dbReference>
<keyword evidence="2" id="KW-0732">Signal</keyword>
<dbReference type="Proteomes" id="UP000001646">
    <property type="component" value="Chromosome 3"/>
</dbReference>
<feature type="domain" description="EGF-like" evidence="10">
    <location>
        <begin position="510"/>
        <end position="546"/>
    </location>
</feature>
<feature type="disulfide bond" evidence="7">
    <location>
        <begin position="220"/>
        <end position="230"/>
    </location>
</feature>
<dbReference type="InterPro" id="IPR000152">
    <property type="entry name" value="EGF-type_Asp/Asn_hydroxyl_site"/>
</dbReference>
<dbReference type="GO" id="GO:0005769">
    <property type="term" value="C:early endosome"/>
    <property type="evidence" value="ECO:0007669"/>
    <property type="project" value="Ensembl"/>
</dbReference>
<feature type="disulfide bond" evidence="7">
    <location>
        <begin position="687"/>
        <end position="696"/>
    </location>
</feature>
<dbReference type="InterPro" id="IPR000742">
    <property type="entry name" value="EGF"/>
</dbReference>
<feature type="disulfide bond" evidence="7">
    <location>
        <begin position="574"/>
        <end position="583"/>
    </location>
</feature>
<dbReference type="GO" id="GO:0005886">
    <property type="term" value="C:plasma membrane"/>
    <property type="evidence" value="ECO:0007669"/>
    <property type="project" value="Ensembl"/>
</dbReference>
<dbReference type="Bgee" id="ENSACAG00000005699">
    <property type="expression patterns" value="Expressed in testis and 4 other cell types or tissues"/>
</dbReference>
<dbReference type="FunFam" id="2.10.25.10:FF:000609">
    <property type="entry name" value="delta and Notch-like epidermal growth factor-related receptor"/>
    <property type="match status" value="1"/>
</dbReference>
<dbReference type="PANTHER" id="PTHR24049:SF41">
    <property type="entry name" value="ATTRACTIN"/>
    <property type="match status" value="1"/>
</dbReference>
<dbReference type="SUPFAM" id="SSF57196">
    <property type="entry name" value="EGF/Laminin"/>
    <property type="match status" value="6"/>
</dbReference>
<evidence type="ECO:0000259" key="10">
    <source>
        <dbReference type="PROSITE" id="PS50026"/>
    </source>
</evidence>
<keyword evidence="9" id="KW-0812">Transmembrane</keyword>
<keyword evidence="5 7" id="KW-1015">Disulfide bond</keyword>
<dbReference type="InterPro" id="IPR045769">
    <property type="entry name" value="DNER_C"/>
</dbReference>
<feature type="domain" description="EGF-like" evidence="10">
    <location>
        <begin position="216"/>
        <end position="251"/>
    </location>
</feature>
<feature type="domain" description="EGF-like" evidence="10">
    <location>
        <begin position="164"/>
        <end position="214"/>
    </location>
</feature>
<evidence type="ECO:0000256" key="4">
    <source>
        <dbReference type="ARBA" id="ARBA00022837"/>
    </source>
</evidence>
<feature type="transmembrane region" description="Helical" evidence="9">
    <location>
        <begin position="757"/>
        <end position="782"/>
    </location>
</feature>
<evidence type="ECO:0000256" key="8">
    <source>
        <dbReference type="SAM" id="MobiDB-lite"/>
    </source>
</evidence>
<dbReference type="FunFam" id="2.10.25.10:FF:000703">
    <property type="entry name" value="Delta/notch like EGF repeat containing"/>
    <property type="match status" value="1"/>
</dbReference>
<name>G1KEJ0_ANOCA</name>
<feature type="domain" description="EGF-like" evidence="10">
    <location>
        <begin position="467"/>
        <end position="508"/>
    </location>
</feature>
<dbReference type="GO" id="GO:0048741">
    <property type="term" value="P:skeletal muscle fiber development"/>
    <property type="evidence" value="ECO:0007669"/>
    <property type="project" value="Ensembl"/>
</dbReference>
<dbReference type="SMART" id="SM00179">
    <property type="entry name" value="EGF_CA"/>
    <property type="match status" value="8"/>
</dbReference>
<feature type="disulfide bond" evidence="7">
    <location>
        <begin position="437"/>
        <end position="454"/>
    </location>
</feature>
<evidence type="ECO:0000256" key="6">
    <source>
        <dbReference type="ARBA" id="ARBA00023180"/>
    </source>
</evidence>
<evidence type="ECO:0000256" key="9">
    <source>
        <dbReference type="SAM" id="Phobius"/>
    </source>
</evidence>
<gene>
    <name evidence="11" type="primary">DNER</name>
</gene>
<dbReference type="PROSITE" id="PS00022">
    <property type="entry name" value="EGF_1"/>
    <property type="match status" value="10"/>
</dbReference>
<feature type="domain" description="EGF-like" evidence="10">
    <location>
        <begin position="586"/>
        <end position="621"/>
    </location>
</feature>
<dbReference type="FunFam" id="2.10.25.10:FF:000109">
    <property type="entry name" value="Notch homolog 4, [Drosophila]"/>
    <property type="match status" value="1"/>
</dbReference>
<feature type="disulfide bond" evidence="7">
    <location>
        <begin position="498"/>
        <end position="507"/>
    </location>
</feature>
<keyword evidence="3" id="KW-0677">Repeat</keyword>
<feature type="domain" description="EGF-like" evidence="10">
    <location>
        <begin position="623"/>
        <end position="659"/>
    </location>
</feature>
<evidence type="ECO:0000256" key="1">
    <source>
        <dbReference type="ARBA" id="ARBA00022536"/>
    </source>
</evidence>
<dbReference type="GO" id="GO:0005112">
    <property type="term" value="F:Notch binding"/>
    <property type="evidence" value="ECO:0007669"/>
    <property type="project" value="Ensembl"/>
</dbReference>
<dbReference type="PROSITE" id="PS00010">
    <property type="entry name" value="ASX_HYDROXYL"/>
    <property type="match status" value="2"/>
</dbReference>
<dbReference type="Pfam" id="PF19330">
    <property type="entry name" value="DNER_C"/>
    <property type="match status" value="1"/>
</dbReference>
<feature type="disulfide bond" evidence="7">
    <location>
        <begin position="725"/>
        <end position="734"/>
    </location>
</feature>
<feature type="disulfide bond" evidence="7">
    <location>
        <begin position="204"/>
        <end position="213"/>
    </location>
</feature>
<feature type="domain" description="EGF-like" evidence="10">
    <location>
        <begin position="699"/>
        <end position="735"/>
    </location>
</feature>
<feature type="disulfide bond" evidence="7">
    <location>
        <begin position="241"/>
        <end position="250"/>
    </location>
</feature>
<feature type="compositionally biased region" description="Pro residues" evidence="8">
    <location>
        <begin position="79"/>
        <end position="89"/>
    </location>
</feature>
<dbReference type="GO" id="GO:0010001">
    <property type="term" value="P:glial cell differentiation"/>
    <property type="evidence" value="ECO:0007669"/>
    <property type="project" value="Ensembl"/>
</dbReference>
<dbReference type="FunFam" id="2.10.25.10:FF:000122">
    <property type="entry name" value="Protein crumbs homolog 2"/>
    <property type="match status" value="1"/>
</dbReference>
<dbReference type="CDD" id="cd00054">
    <property type="entry name" value="EGF_CA"/>
    <property type="match status" value="7"/>
</dbReference>
<dbReference type="GeneTree" id="ENSGT00940000158872"/>
<dbReference type="HOGENOM" id="CLU_019513_0_0_1"/>
<dbReference type="GO" id="GO:0007220">
    <property type="term" value="P:Notch receptor processing"/>
    <property type="evidence" value="ECO:0007669"/>
    <property type="project" value="Ensembl"/>
</dbReference>
<keyword evidence="12" id="KW-1185">Reference proteome</keyword>
<feature type="domain" description="EGF-like" evidence="10">
    <location>
        <begin position="661"/>
        <end position="697"/>
    </location>
</feature>
<comment type="caution">
    <text evidence="7">Lacks conserved residue(s) required for the propagation of feature annotation.</text>
</comment>
<dbReference type="SMART" id="SM00181">
    <property type="entry name" value="EGF"/>
    <property type="match status" value="10"/>
</dbReference>
<feature type="disulfide bond" evidence="7">
    <location>
        <begin position="536"/>
        <end position="545"/>
    </location>
</feature>
<dbReference type="FunFam" id="2.10.25.10:FF:000597">
    <property type="entry name" value="Delta/notch-like EGF repeat containing"/>
    <property type="match status" value="1"/>
</dbReference>
<evidence type="ECO:0000256" key="7">
    <source>
        <dbReference type="PROSITE-ProRule" id="PRU00076"/>
    </source>
</evidence>
<evidence type="ECO:0000313" key="11">
    <source>
        <dbReference type="Ensembl" id="ENSACAP00000005583.4"/>
    </source>
</evidence>
<dbReference type="AlphaFoldDB" id="G1KEJ0"/>
<dbReference type="PROSITE" id="PS01186">
    <property type="entry name" value="EGF_2"/>
    <property type="match status" value="7"/>
</dbReference>
<keyword evidence="9" id="KW-0472">Membrane</keyword>
<dbReference type="GO" id="GO:0043025">
    <property type="term" value="C:neuronal cell body"/>
    <property type="evidence" value="ECO:0007669"/>
    <property type="project" value="Ensembl"/>
</dbReference>
<reference evidence="11 12" key="1">
    <citation type="submission" date="2009-12" db="EMBL/GenBank/DDBJ databases">
        <title>The Genome Sequence of Anolis carolinensis (Green Anole Lizard).</title>
        <authorList>
            <consortium name="The Genome Sequencing Platform"/>
            <person name="Di Palma F."/>
            <person name="Alfoldi J."/>
            <person name="Heiman D."/>
            <person name="Young S."/>
            <person name="Grabherr M."/>
            <person name="Johnson J."/>
            <person name="Lander E.S."/>
            <person name="Lindblad-Toh K."/>
        </authorList>
    </citation>
    <scope>NUCLEOTIDE SEQUENCE [LARGE SCALE GENOMIC DNA]</scope>
    <source>
        <strain evidence="11 12">JBL SC #1</strain>
    </source>
</reference>
<dbReference type="InterPro" id="IPR051022">
    <property type="entry name" value="Notch_Cell-Fate_Det"/>
</dbReference>
<dbReference type="FunFam" id="2.10.25.10:FF:000424">
    <property type="entry name" value="Delta and Notch-like epidermal growth factor-related receptor"/>
    <property type="match status" value="1"/>
</dbReference>
<dbReference type="InterPro" id="IPR013032">
    <property type="entry name" value="EGF-like_CS"/>
</dbReference>
<sequence length="855" mass="92107">MEQVWNHGRCSVTKSLAFSAKACWYLTKLQPIKLNPGSQRWRQTASVLQCGCTDLLPPLLQRKAVRVRPLPAAAAPAGRPLPPQSPPAPCRSRAEAAAGASAASASAASPASSSSSPATLGGRLPGTMRRCLPLLVLLALAQRLACLPGPEEEEDGEKKGPSPAPEPCRGQPCQNNGTCLPGPALPRRLPLLFLQPQPAFTCACPPGVSGPQCQFVSDPCASNPCHHGNCSSNGDGYLCICNEGYEGINCEHSFYSPPVSGWTESEALSQSSPVPTTMEPDIVLPRSHPTITLPTWEPKEGQKVVDLKWDEVEIIPDVACGNASSNNTGGGRLISFEVPQNTSINIRQDATASLILLWKVTTDRFKQCSLIDATSVTLLQAMGGLVLTEEMLTLGNNYFIGFVNDSIAKCIVALRLTVIVKVSTCLPGGSESDDLQCSGKGKCITKSSEATFFCDCEDQYLGGLCEEFNACQSNTCQNNGTCLDVIERHDGSRFTCTCLPGYTGELCQSEIDYCNQQPCQNGGSCHSSINGFSCQCPEGYLGPSCEEKVDHCASFPCQNNGTCYADRLSYSCSCSPGFTGLTCAQMIDFCALNPCAHGICRSVGTSYKCLCIPGYHGLYCEEEYNECLSVPCQNGATCRDLINNYDCACPPEYEGRHCELYKDPCVNITCQNGGTCDSEGLNATCLCAPGFTGEECDININDCESNPCHHGGMCIDQPNGYTCHCPHGWVGANCEIHLQWKSGHMAESLTNMPRHSLYIIIGALCVAFVLMLIILIVGICRISRIEYQGSSRPAYEEFYNCRSIDSEFSSAIASIRHARFGKKSRPAMYDATPIAYEDYSPDDKPLVTLIKTKDL</sequence>
<reference evidence="11" key="3">
    <citation type="submission" date="2025-09" db="UniProtKB">
        <authorList>
            <consortium name="Ensembl"/>
        </authorList>
    </citation>
    <scope>IDENTIFICATION</scope>
</reference>
<dbReference type="GO" id="GO:0030425">
    <property type="term" value="C:dendrite"/>
    <property type="evidence" value="ECO:0007669"/>
    <property type="project" value="Ensembl"/>
</dbReference>
<keyword evidence="9" id="KW-1133">Transmembrane helix</keyword>
<dbReference type="Gene3D" id="2.10.25.10">
    <property type="entry name" value="Laminin"/>
    <property type="match status" value="9"/>
</dbReference>
<dbReference type="InterPro" id="IPR009030">
    <property type="entry name" value="Growth_fac_rcpt_cys_sf"/>
</dbReference>
<evidence type="ECO:0000256" key="5">
    <source>
        <dbReference type="ARBA" id="ARBA00023157"/>
    </source>
</evidence>
<keyword evidence="1 7" id="KW-0245">EGF-like domain</keyword>
<keyword evidence="4" id="KW-0106">Calcium</keyword>
<feature type="disulfide bond" evidence="7">
    <location>
        <begin position="456"/>
        <end position="465"/>
    </location>
</feature>
<dbReference type="SUPFAM" id="SSF57184">
    <property type="entry name" value="Growth factor receptor domain"/>
    <property type="match status" value="1"/>
</dbReference>
<dbReference type="PROSITE" id="PS01187">
    <property type="entry name" value="EGF_CA"/>
    <property type="match status" value="2"/>
</dbReference>
<protein>
    <submittedName>
        <fullName evidence="11">Delta/notch like EGF repeat containing</fullName>
    </submittedName>
</protein>
<feature type="disulfide bond" evidence="7">
    <location>
        <begin position="590"/>
        <end position="600"/>
    </location>
</feature>
<dbReference type="FunFam" id="2.10.25.10:FF:000714">
    <property type="entry name" value="Delta/notch like EGF repeat containing"/>
    <property type="match status" value="1"/>
</dbReference>
<dbReference type="PANTHER" id="PTHR24049">
    <property type="entry name" value="CRUMBS FAMILY MEMBER"/>
    <property type="match status" value="1"/>
</dbReference>
<feature type="domain" description="EGF-like" evidence="10">
    <location>
        <begin position="548"/>
        <end position="584"/>
    </location>
</feature>
<dbReference type="PRINTS" id="PR00010">
    <property type="entry name" value="EGFBLOOD"/>
</dbReference>
<accession>G1KEJ0</accession>
<keyword evidence="6" id="KW-0325">Glycoprotein</keyword>
<feature type="disulfide bond" evidence="7">
    <location>
        <begin position="649"/>
        <end position="658"/>
    </location>
</feature>
<dbReference type="FunFam" id="2.10.25.10:FF:000667">
    <property type="entry name" value="Delta/notch like EGF repeat containing"/>
    <property type="match status" value="1"/>
</dbReference>
<feature type="disulfide bond" evidence="7">
    <location>
        <begin position="611"/>
        <end position="620"/>
    </location>
</feature>
<reference evidence="11" key="2">
    <citation type="submission" date="2025-08" db="UniProtKB">
        <authorList>
            <consortium name="Ensembl"/>
        </authorList>
    </citation>
    <scope>IDENTIFICATION</scope>
</reference>
<dbReference type="Pfam" id="PF12661">
    <property type="entry name" value="hEGF"/>
    <property type="match status" value="2"/>
</dbReference>
<evidence type="ECO:0000256" key="3">
    <source>
        <dbReference type="ARBA" id="ARBA00022737"/>
    </source>
</evidence>
<dbReference type="InterPro" id="IPR018097">
    <property type="entry name" value="EGF_Ca-bd_CS"/>
</dbReference>
<dbReference type="InParanoid" id="G1KEJ0"/>
<dbReference type="PROSITE" id="PS50026">
    <property type="entry name" value="EGF_3"/>
    <property type="match status" value="10"/>
</dbReference>
<feature type="region of interest" description="Disordered" evidence="8">
    <location>
        <begin position="150"/>
        <end position="169"/>
    </location>
</feature>
<dbReference type="STRING" id="28377.ENSACAP00000005583"/>
<dbReference type="Pfam" id="PF00008">
    <property type="entry name" value="EGF"/>
    <property type="match status" value="6"/>
</dbReference>
<dbReference type="GO" id="GO:0007417">
    <property type="term" value="P:central nervous system development"/>
    <property type="evidence" value="ECO:0007669"/>
    <property type="project" value="Ensembl"/>
</dbReference>
<dbReference type="FunFam" id="2.10.25.10:FF:000566">
    <property type="entry name" value="delta and Notch-like epidermal growth factor-related receptor"/>
    <property type="match status" value="1"/>
</dbReference>
<evidence type="ECO:0000313" key="12">
    <source>
        <dbReference type="Proteomes" id="UP000001646"/>
    </source>
</evidence>
<proteinExistence type="predicted"/>